<protein>
    <submittedName>
        <fullName evidence="1">Uncharacterized protein</fullName>
    </submittedName>
</protein>
<evidence type="ECO:0000313" key="2">
    <source>
        <dbReference type="Proteomes" id="UP001156919"/>
    </source>
</evidence>
<sequence>MEINELKLYDDPGAAKETSIIDLGRIPVGTSTTIIKYLKNESIRWPIMNIQLNQTDPELDVEFPQMLKPGAVKAVKITFTPSIGRREPLNITQLFAGELYIG</sequence>
<evidence type="ECO:0000313" key="1">
    <source>
        <dbReference type="EMBL" id="UVF62287.1"/>
    </source>
</evidence>
<keyword evidence="2" id="KW-1185">Reference proteome</keyword>
<accession>A0A976UB44</accession>
<name>A0A976UB44_9CAUD</name>
<dbReference type="Proteomes" id="UP001156919">
    <property type="component" value="Segment"/>
</dbReference>
<reference evidence="1 2" key="1">
    <citation type="submission" date="2022-05" db="EMBL/GenBank/DDBJ databases">
        <title>Diverse viruses of marine archaea discovered using metagenomics.</title>
        <authorList>
            <person name="Zhou Y."/>
        </authorList>
    </citation>
    <scope>NUCLEOTIDE SEQUENCE [LARGE SCALE GENOMIC DNA]</scope>
    <source>
        <strain evidence="1">YSH_462411</strain>
    </source>
</reference>
<proteinExistence type="predicted"/>
<dbReference type="EMBL" id="ON649699">
    <property type="protein sequence ID" value="UVF62287.1"/>
    <property type="molecule type" value="Genomic_DNA"/>
</dbReference>
<organism evidence="1 2">
    <name type="scientific">Nitrososphaeria virus YSH_462411</name>
    <dbReference type="NCBI Taxonomy" id="3071321"/>
    <lineage>
        <taxon>Viruses</taxon>
        <taxon>Duplodnaviria</taxon>
        <taxon>Heunggongvirae</taxon>
        <taxon>Uroviricota</taxon>
        <taxon>Caudoviricetes</taxon>
        <taxon>Juravirales</taxon>
        <taxon>Yangangviridae</taxon>
        <taxon>Nohelivirus</taxon>
        <taxon>Nohelivirus yangshanense</taxon>
    </lineage>
</organism>